<dbReference type="PANTHER" id="PTHR43176">
    <property type="entry name" value="3-HYDROXYISOBUTYRYL-COA HYDROLASE-RELATED"/>
    <property type="match status" value="1"/>
</dbReference>
<comment type="subcellular location">
    <subcellularLocation>
        <location evidence="2">Mitochondrion</location>
    </subcellularLocation>
</comment>
<dbReference type="Pfam" id="PF16113">
    <property type="entry name" value="ECH_2"/>
    <property type="match status" value="1"/>
</dbReference>
<keyword evidence="14" id="KW-1185">Reference proteome</keyword>
<evidence type="ECO:0000256" key="6">
    <source>
        <dbReference type="ARBA" id="ARBA00016714"/>
    </source>
</evidence>
<dbReference type="InterPro" id="IPR018376">
    <property type="entry name" value="Enoyl-CoA_hyd/isom_CS"/>
</dbReference>
<dbReference type="AlphaFoldDB" id="A0AA35W328"/>
<comment type="function">
    <text evidence="10">Hydrolyzes 3-hydroxyisobutyryl-CoA (HIBYL-CoA), a saline catabolite. Has high activity toward isobutyryl-CoA. Could be an isobutyryl-CoA dehydrogenase that functions in valine catabolism. Also hydrolyzes 3-hydroxypropanoyl-CoA.</text>
</comment>
<dbReference type="Proteomes" id="UP001174909">
    <property type="component" value="Unassembled WGS sequence"/>
</dbReference>
<evidence type="ECO:0000256" key="4">
    <source>
        <dbReference type="ARBA" id="ARBA00005254"/>
    </source>
</evidence>
<dbReference type="PANTHER" id="PTHR43176:SF3">
    <property type="entry name" value="3-HYDROXYISOBUTYRYL-COA HYDROLASE, MITOCHONDRIAL"/>
    <property type="match status" value="1"/>
</dbReference>
<reference evidence="13" key="1">
    <citation type="submission" date="2023-03" db="EMBL/GenBank/DDBJ databases">
        <authorList>
            <person name="Steffen K."/>
            <person name="Cardenas P."/>
        </authorList>
    </citation>
    <scope>NUCLEOTIDE SEQUENCE</scope>
</reference>
<proteinExistence type="inferred from homology"/>
<evidence type="ECO:0000256" key="3">
    <source>
        <dbReference type="ARBA" id="ARBA00005109"/>
    </source>
</evidence>
<evidence type="ECO:0000256" key="8">
    <source>
        <dbReference type="ARBA" id="ARBA00022801"/>
    </source>
</evidence>
<gene>
    <name evidence="13" type="ORF">GBAR_LOCUS4642</name>
</gene>
<dbReference type="InterPro" id="IPR029045">
    <property type="entry name" value="ClpP/crotonase-like_dom_sf"/>
</dbReference>
<evidence type="ECO:0000256" key="11">
    <source>
        <dbReference type="ARBA" id="ARBA00031181"/>
    </source>
</evidence>
<dbReference type="NCBIfam" id="NF004127">
    <property type="entry name" value="PRK05617.1"/>
    <property type="match status" value="1"/>
</dbReference>
<evidence type="ECO:0000256" key="1">
    <source>
        <dbReference type="ARBA" id="ARBA00001709"/>
    </source>
</evidence>
<dbReference type="GO" id="GO:0005739">
    <property type="term" value="C:mitochondrion"/>
    <property type="evidence" value="ECO:0007669"/>
    <property type="project" value="UniProtKB-SubCell"/>
</dbReference>
<dbReference type="Gene3D" id="3.90.226.10">
    <property type="entry name" value="2-enoyl-CoA Hydratase, Chain A, domain 1"/>
    <property type="match status" value="1"/>
</dbReference>
<evidence type="ECO:0000256" key="2">
    <source>
        <dbReference type="ARBA" id="ARBA00004173"/>
    </source>
</evidence>
<feature type="domain" description="Enoyl-CoA hydratase/isomerase" evidence="12">
    <location>
        <begin position="57"/>
        <end position="395"/>
    </location>
</feature>
<dbReference type="EMBL" id="CASHTH010000677">
    <property type="protein sequence ID" value="CAI8006308.1"/>
    <property type="molecule type" value="Genomic_DNA"/>
</dbReference>
<comment type="catalytic activity">
    <reaction evidence="1">
        <text>3-hydroxy-2-methylpropanoyl-CoA + H2O = 3-hydroxy-2-methylpropanoate + CoA + H(+)</text>
        <dbReference type="Rhea" id="RHEA:20888"/>
        <dbReference type="ChEBI" id="CHEBI:11805"/>
        <dbReference type="ChEBI" id="CHEBI:15377"/>
        <dbReference type="ChEBI" id="CHEBI:15378"/>
        <dbReference type="ChEBI" id="CHEBI:57287"/>
        <dbReference type="ChEBI" id="CHEBI:57340"/>
        <dbReference type="EC" id="3.1.2.4"/>
    </reaction>
</comment>
<keyword evidence="7" id="KW-0101">Branched-chain amino acid catabolism</keyword>
<comment type="pathway">
    <text evidence="3">Amino-acid degradation; L-valine degradation.</text>
</comment>
<comment type="caution">
    <text evidence="13">The sequence shown here is derived from an EMBL/GenBank/DDBJ whole genome shotgun (WGS) entry which is preliminary data.</text>
</comment>
<comment type="similarity">
    <text evidence="4">Belongs to the enoyl-CoA hydratase/isomerase family.</text>
</comment>
<name>A0AA35W328_GEOBA</name>
<dbReference type="CDD" id="cd06558">
    <property type="entry name" value="crotonase-like"/>
    <property type="match status" value="1"/>
</dbReference>
<dbReference type="FunFam" id="3.90.226.10:FF:000026">
    <property type="entry name" value="3-hydroxyisobutyryl-CoA hydrolase, mitochondrial"/>
    <property type="match status" value="1"/>
</dbReference>
<dbReference type="InterPro" id="IPR032259">
    <property type="entry name" value="HIBYL-CoA-H"/>
</dbReference>
<evidence type="ECO:0000313" key="14">
    <source>
        <dbReference type="Proteomes" id="UP001174909"/>
    </source>
</evidence>
<evidence type="ECO:0000256" key="9">
    <source>
        <dbReference type="ARBA" id="ARBA00023128"/>
    </source>
</evidence>
<protein>
    <recommendedName>
        <fullName evidence="6">3-hydroxyisobutyryl-CoA hydrolase, mitochondrial</fullName>
        <ecNumber evidence="5">3.1.2.4</ecNumber>
    </recommendedName>
    <alternativeName>
        <fullName evidence="11">3-hydroxyisobutyryl-coenzyme A hydrolase</fullName>
    </alternativeName>
</protein>
<dbReference type="InterPro" id="IPR045004">
    <property type="entry name" value="ECH_dom"/>
</dbReference>
<keyword evidence="9" id="KW-0496">Mitochondrion</keyword>
<dbReference type="SUPFAM" id="SSF52096">
    <property type="entry name" value="ClpP/crotonase"/>
    <property type="match status" value="1"/>
</dbReference>
<dbReference type="GO" id="GO:0003860">
    <property type="term" value="F:3-hydroxyisobutyryl-CoA hydrolase activity"/>
    <property type="evidence" value="ECO:0007669"/>
    <property type="project" value="UniProtKB-EC"/>
</dbReference>
<dbReference type="PROSITE" id="PS00166">
    <property type="entry name" value="ENOYL_COA_HYDRATASE"/>
    <property type="match status" value="1"/>
</dbReference>
<dbReference type="GO" id="GO:0006574">
    <property type="term" value="P:L-valine catabolic process"/>
    <property type="evidence" value="ECO:0007669"/>
    <property type="project" value="TreeGrafter"/>
</dbReference>
<evidence type="ECO:0000313" key="13">
    <source>
        <dbReference type="EMBL" id="CAI8006308.1"/>
    </source>
</evidence>
<evidence type="ECO:0000256" key="5">
    <source>
        <dbReference type="ARBA" id="ARBA00011915"/>
    </source>
</evidence>
<organism evidence="13 14">
    <name type="scientific">Geodia barretti</name>
    <name type="common">Barrett's horny sponge</name>
    <dbReference type="NCBI Taxonomy" id="519541"/>
    <lineage>
        <taxon>Eukaryota</taxon>
        <taxon>Metazoa</taxon>
        <taxon>Porifera</taxon>
        <taxon>Demospongiae</taxon>
        <taxon>Heteroscleromorpha</taxon>
        <taxon>Tetractinellida</taxon>
        <taxon>Astrophorina</taxon>
        <taxon>Geodiidae</taxon>
        <taxon>Geodia</taxon>
    </lineage>
</organism>
<accession>A0AA35W328</accession>
<evidence type="ECO:0000259" key="12">
    <source>
        <dbReference type="Pfam" id="PF16113"/>
    </source>
</evidence>
<evidence type="ECO:0000256" key="10">
    <source>
        <dbReference type="ARBA" id="ARBA00024871"/>
    </source>
</evidence>
<sequence>MSAPRLLLCAGRRLGGEKGGRRCTVIMQHIRSQTSGSEEPEVVFRDVSSKEGGGAYREILLNRRKALNALNWSMACLILDHLRAAADDPNVPMVVIEGAGEKAFCAGGDIRAVTEAGKTGQPLAQEFFRDEYRLNHAIGVFPKPYVALIDGITMGGGVGLSVHSPFRVATERTLFAMPETSIGLFPDVGGSFFLSRLPGGLGMFLSLTGHRLKGRDVFHAGVATHFVSTTTLPTLRERLAALGPRLLNLDPRDRLHLVHQLLDSLHRDSEGESPQPFSLETYRPIIDSAFSQGTVEEIVAFLQREGGEWGEKQAAVLAKMSPTSLKITHRQLMKGAELSSLAECLKMEYRMSQWCMRGHDFYEGVRAVLVDRDNQAQWNPSSLGDVTEEMVSRHFQPLPSHSEWQL</sequence>
<keyword evidence="8 13" id="KW-0378">Hydrolase</keyword>
<dbReference type="EC" id="3.1.2.4" evidence="5"/>
<evidence type="ECO:0000256" key="7">
    <source>
        <dbReference type="ARBA" id="ARBA00022456"/>
    </source>
</evidence>